<keyword evidence="1" id="KW-0812">Transmembrane</keyword>
<keyword evidence="1" id="KW-0472">Membrane</keyword>
<dbReference type="PANTHER" id="PTHR11884:SF1">
    <property type="entry name" value="GOLGI APPARATUS PROTEIN 1"/>
    <property type="match status" value="1"/>
</dbReference>
<evidence type="ECO:0000313" key="2">
    <source>
        <dbReference type="EMBL" id="CBY43487.1"/>
    </source>
</evidence>
<organism evidence="2">
    <name type="scientific">Oikopleura dioica</name>
    <name type="common">Tunicate</name>
    <dbReference type="NCBI Taxonomy" id="34765"/>
    <lineage>
        <taxon>Eukaryota</taxon>
        <taxon>Metazoa</taxon>
        <taxon>Chordata</taxon>
        <taxon>Tunicata</taxon>
        <taxon>Appendicularia</taxon>
        <taxon>Copelata</taxon>
        <taxon>Oikopleuridae</taxon>
        <taxon>Oikopleura</taxon>
    </lineage>
</organism>
<dbReference type="EMBL" id="FN658294">
    <property type="protein sequence ID" value="CBY43487.1"/>
    <property type="molecule type" value="Genomic_DNA"/>
</dbReference>
<dbReference type="GO" id="GO:0016020">
    <property type="term" value="C:membrane"/>
    <property type="evidence" value="ECO:0007669"/>
    <property type="project" value="InterPro"/>
</dbReference>
<dbReference type="AlphaFoldDB" id="E4Z709"/>
<dbReference type="Pfam" id="PF00839">
    <property type="entry name" value="Cys_rich_FGFR"/>
    <property type="match status" value="1"/>
</dbReference>
<keyword evidence="1" id="KW-1133">Transmembrane helix</keyword>
<proteinExistence type="predicted"/>
<dbReference type="Proteomes" id="UP000011014">
    <property type="component" value="Unassembled WGS sequence"/>
</dbReference>
<evidence type="ECO:0008006" key="3">
    <source>
        <dbReference type="Google" id="ProtNLM"/>
    </source>
</evidence>
<reference evidence="2" key="1">
    <citation type="journal article" date="2010" name="Science">
        <title>Plasticity of animal genome architecture unmasked by rapid evolution of a pelagic tunicate.</title>
        <authorList>
            <person name="Denoeud F."/>
            <person name="Henriet S."/>
            <person name="Mungpakdee S."/>
            <person name="Aury J.M."/>
            <person name="Da Silva C."/>
            <person name="Brinkmann H."/>
            <person name="Mikhaleva J."/>
            <person name="Olsen L.C."/>
            <person name="Jubin C."/>
            <person name="Canestro C."/>
            <person name="Bouquet J.M."/>
            <person name="Danks G."/>
            <person name="Poulain J."/>
            <person name="Campsteijn C."/>
            <person name="Adamski M."/>
            <person name="Cross I."/>
            <person name="Yadetie F."/>
            <person name="Muffato M."/>
            <person name="Louis A."/>
            <person name="Butcher S."/>
            <person name="Tsagkogeorga G."/>
            <person name="Konrad A."/>
            <person name="Singh S."/>
            <person name="Jensen M.F."/>
            <person name="Cong E.H."/>
            <person name="Eikeseth-Otteraa H."/>
            <person name="Noel B."/>
            <person name="Anthouard V."/>
            <person name="Porcel B.M."/>
            <person name="Kachouri-Lafond R."/>
            <person name="Nishino A."/>
            <person name="Ugolini M."/>
            <person name="Chourrout P."/>
            <person name="Nishida H."/>
            <person name="Aasland R."/>
            <person name="Huzurbazar S."/>
            <person name="Westhof E."/>
            <person name="Delsuc F."/>
            <person name="Lehrach H."/>
            <person name="Reinhardt R."/>
            <person name="Weissenbach J."/>
            <person name="Roy S.W."/>
            <person name="Artiguenave F."/>
            <person name="Postlethwait J.H."/>
            <person name="Manak J.R."/>
            <person name="Thompson E.M."/>
            <person name="Jaillon O."/>
            <person name="Du Pasquier L."/>
            <person name="Boudinot P."/>
            <person name="Liberles D.A."/>
            <person name="Volff J.N."/>
            <person name="Philippe H."/>
            <person name="Lenhard B."/>
            <person name="Roest Crollius H."/>
            <person name="Wincker P."/>
            <person name="Chourrout D."/>
        </authorList>
    </citation>
    <scope>NUCLEOTIDE SEQUENCE [LARGE SCALE GENOMIC DNA]</scope>
</reference>
<name>E4Z709_OIKDI</name>
<evidence type="ECO:0000256" key="1">
    <source>
        <dbReference type="SAM" id="Phobius"/>
    </source>
</evidence>
<feature type="transmembrane region" description="Helical" evidence="1">
    <location>
        <begin position="79"/>
        <end position="99"/>
    </location>
</feature>
<gene>
    <name evidence="2" type="ORF">GSOID_T00028089001</name>
</gene>
<dbReference type="InterPro" id="IPR039728">
    <property type="entry name" value="GLG1"/>
</dbReference>
<dbReference type="PANTHER" id="PTHR11884">
    <property type="entry name" value="SELECTIN LIGAND RELATED"/>
    <property type="match status" value="1"/>
</dbReference>
<accession>E4Z709</accession>
<sequence length="111" mass="12512">LQNACGTDLKMYCTDVEAGHGRRINCLVTLMKKKPKSLSEPCLDKLHERRDMWQKAQSMKIEGVEDLYYSIQKSHHANYLFGILAGICLILVGCGMSLGRITARAKERKAL</sequence>
<feature type="non-terminal residue" evidence="2">
    <location>
        <position position="1"/>
    </location>
</feature>
<dbReference type="InterPro" id="IPR001893">
    <property type="entry name" value="Cys-rich_GLG1_repeat"/>
</dbReference>
<protein>
    <recommendedName>
        <fullName evidence="3">Golgi apparatus protein 1</fullName>
    </recommendedName>
</protein>